<dbReference type="Gene3D" id="3.40.50.2000">
    <property type="entry name" value="Glycogen Phosphorylase B"/>
    <property type="match status" value="2"/>
</dbReference>
<dbReference type="PANTHER" id="PTHR45947:SF3">
    <property type="entry name" value="SULFOQUINOVOSYL TRANSFERASE SQD2"/>
    <property type="match status" value="1"/>
</dbReference>
<dbReference type="InterPro" id="IPR002252">
    <property type="entry name" value="Glyco_hydro_36"/>
</dbReference>
<dbReference type="Gene3D" id="3.20.20.70">
    <property type="entry name" value="Aldolase class I"/>
    <property type="match status" value="1"/>
</dbReference>
<dbReference type="InterPro" id="IPR028098">
    <property type="entry name" value="Glyco_trans_4-like_N"/>
</dbReference>
<dbReference type="InterPro" id="IPR001296">
    <property type="entry name" value="Glyco_trans_1"/>
</dbReference>
<gene>
    <name evidence="3" type="ORF">A2570_02090</name>
</gene>
<dbReference type="GO" id="GO:0004557">
    <property type="term" value="F:alpha-galactosidase activity"/>
    <property type="evidence" value="ECO:0007669"/>
    <property type="project" value="InterPro"/>
</dbReference>
<feature type="domain" description="Glycosyltransferase subfamily 4-like N-terminal" evidence="2">
    <location>
        <begin position="14"/>
        <end position="178"/>
    </location>
</feature>
<reference evidence="3 4" key="1">
    <citation type="journal article" date="2016" name="Nat. Commun.">
        <title>Thousands of microbial genomes shed light on interconnected biogeochemical processes in an aquifer system.</title>
        <authorList>
            <person name="Anantharaman K."/>
            <person name="Brown C.T."/>
            <person name="Hug L.A."/>
            <person name="Sharon I."/>
            <person name="Castelle C.J."/>
            <person name="Probst A.J."/>
            <person name="Thomas B.C."/>
            <person name="Singh A."/>
            <person name="Wilkins M.J."/>
            <person name="Karaoz U."/>
            <person name="Brodie E.L."/>
            <person name="Williams K.H."/>
            <person name="Hubbard S.S."/>
            <person name="Banfield J.F."/>
        </authorList>
    </citation>
    <scope>NUCLEOTIDE SEQUENCE [LARGE SCALE GENOMIC DNA]</scope>
</reference>
<dbReference type="CDD" id="cd14791">
    <property type="entry name" value="GH36"/>
    <property type="match status" value="1"/>
</dbReference>
<dbReference type="STRING" id="1797529.A2570_02090"/>
<dbReference type="PANTHER" id="PTHR45947">
    <property type="entry name" value="SULFOQUINOVOSYL TRANSFERASE SQD2"/>
    <property type="match status" value="1"/>
</dbReference>
<protein>
    <recommendedName>
        <fullName evidence="5">Glycosyltransferase subfamily 4-like N-terminal domain-containing protein</fullName>
    </recommendedName>
</protein>
<dbReference type="AlphaFoldDB" id="A0A1G1XK45"/>
<feature type="domain" description="Glycosyl transferase family 1" evidence="1">
    <location>
        <begin position="196"/>
        <end position="316"/>
    </location>
</feature>
<proteinExistence type="predicted"/>
<dbReference type="EMBL" id="MHHY01000007">
    <property type="protein sequence ID" value="OGY40515.1"/>
    <property type="molecule type" value="Genomic_DNA"/>
</dbReference>
<name>A0A1G1XK45_9BACT</name>
<dbReference type="SUPFAM" id="SSF51445">
    <property type="entry name" value="(Trans)glycosidases"/>
    <property type="match status" value="1"/>
</dbReference>
<evidence type="ECO:0000313" key="4">
    <source>
        <dbReference type="Proteomes" id="UP000178570"/>
    </source>
</evidence>
<evidence type="ECO:0000259" key="1">
    <source>
        <dbReference type="Pfam" id="PF00534"/>
    </source>
</evidence>
<dbReference type="Pfam" id="PF00534">
    <property type="entry name" value="Glycos_transf_1"/>
    <property type="match status" value="1"/>
</dbReference>
<evidence type="ECO:0000313" key="3">
    <source>
        <dbReference type="EMBL" id="OGY40515.1"/>
    </source>
</evidence>
<organism evidence="3 4">
    <name type="scientific">Candidatus Brennerbacteria bacterium RIFOXYD1_FULL_41_16</name>
    <dbReference type="NCBI Taxonomy" id="1797529"/>
    <lineage>
        <taxon>Bacteria</taxon>
        <taxon>Candidatus Brenneribacteriota</taxon>
    </lineage>
</organism>
<comment type="caution">
    <text evidence="3">The sequence shown here is derived from an EMBL/GenBank/DDBJ whole genome shotgun (WGS) entry which is preliminary data.</text>
</comment>
<dbReference type="GO" id="GO:0016757">
    <property type="term" value="F:glycosyltransferase activity"/>
    <property type="evidence" value="ECO:0007669"/>
    <property type="project" value="InterPro"/>
</dbReference>
<evidence type="ECO:0008006" key="5">
    <source>
        <dbReference type="Google" id="ProtNLM"/>
    </source>
</evidence>
<evidence type="ECO:0000259" key="2">
    <source>
        <dbReference type="Pfam" id="PF13439"/>
    </source>
</evidence>
<dbReference type="Proteomes" id="UP000178570">
    <property type="component" value="Unassembled WGS sequence"/>
</dbReference>
<dbReference type="InterPro" id="IPR017853">
    <property type="entry name" value="GH"/>
</dbReference>
<dbReference type="InterPro" id="IPR013785">
    <property type="entry name" value="Aldolase_TIM"/>
</dbReference>
<dbReference type="InterPro" id="IPR050194">
    <property type="entry name" value="Glycosyltransferase_grp1"/>
</dbReference>
<dbReference type="Pfam" id="PF02065">
    <property type="entry name" value="Melibiase"/>
    <property type="match status" value="1"/>
</dbReference>
<dbReference type="GO" id="GO:0016052">
    <property type="term" value="P:carbohydrate catabolic process"/>
    <property type="evidence" value="ECO:0007669"/>
    <property type="project" value="InterPro"/>
</dbReference>
<dbReference type="SUPFAM" id="SSF53756">
    <property type="entry name" value="UDP-Glycosyltransferase/glycogen phosphorylase"/>
    <property type="match status" value="1"/>
</dbReference>
<accession>A0A1G1XK45</accession>
<dbReference type="Pfam" id="PF13439">
    <property type="entry name" value="Glyco_transf_4"/>
    <property type="match status" value="1"/>
</dbReference>
<sequence>MRILYITGSYLPYVSGVTLSIKNFKEELENLGHEVILLAPWVPGFKDQERNVRRYPAVPVPFFKDFSIPLPFLFPKVFSLIFKEHFDLIHVHHPFYIGSFAWLVARLKKIPLVFSYHTRYDSEFVGALKSRAVKKLTVDWVNAFCKKVDLIIANSRFTEKYLRERDRTLSIAVIPNGIKKPESQSLDQRSKKAFLRDIGLTETNVVCLCVSRLSREKNLELAIKSLLFLPENFFLLIAGQGPYEKKLKDLARDLGLGSRIKFLGKQSQEDLVRFYQVADVFVYPSFSETQGLVVFEASSFGLPSATLDSDLSNEVFLTKTLKSTAVDPEGFAQTIKAAYGIGGSQSKSLRNWSEGFTTESLAKHLAVEYKKVVDVFRLNQTGWQSWSVNPDSWFRFPRNRFNPLYKTNYEVEVKDRDRKKSKIVGWNSWTAFGFDVSEEKVLLQADWLKQHPRIPVDYLVIDDGWTRWGDWLSPDRKKFPQGLKNVNEEIKKRGLKPGIWMAPFLVEEKSELFKLHQLWLAKYKDGPIDGLQMVPIVEAFSVFIPEIGRYLLDFKKPEVWSFIFKSIDHLVSDLGFKLLKLDFLFSPYFYPGISPKEASEAVQKLLKYVKEKHSDVFTIGCGCPLSDAMGLVDAMRIGPDVLVAPLFSNMTFPINHWKIKKIKENVSRREWTERFWLLDPDVFVCRKGIGLMKKDILSLRDSIKRADGLVFLGDDLTKLNDQEIDNYIFPLFQ</sequence>